<evidence type="ECO:0000313" key="12">
    <source>
        <dbReference type="EMBL" id="PWN98110.1"/>
    </source>
</evidence>
<dbReference type="InterPro" id="IPR023395">
    <property type="entry name" value="MCP_dom_sf"/>
</dbReference>
<dbReference type="STRING" id="58919.A0A316Z8K5"/>
<keyword evidence="4 10" id="KW-0812">Transmembrane</keyword>
<evidence type="ECO:0000256" key="11">
    <source>
        <dbReference type="RuleBase" id="RU000488"/>
    </source>
</evidence>
<evidence type="ECO:0000313" key="13">
    <source>
        <dbReference type="Proteomes" id="UP000245946"/>
    </source>
</evidence>
<dbReference type="InterPro" id="IPR018108">
    <property type="entry name" value="MCP_transmembrane"/>
</dbReference>
<dbReference type="OrthoDB" id="434783at2759"/>
<organism evidence="12 13">
    <name type="scientific">Tilletiopsis washingtonensis</name>
    <dbReference type="NCBI Taxonomy" id="58919"/>
    <lineage>
        <taxon>Eukaryota</taxon>
        <taxon>Fungi</taxon>
        <taxon>Dikarya</taxon>
        <taxon>Basidiomycota</taxon>
        <taxon>Ustilaginomycotina</taxon>
        <taxon>Exobasidiomycetes</taxon>
        <taxon>Entylomatales</taxon>
        <taxon>Entylomatales incertae sedis</taxon>
        <taxon>Tilletiopsis</taxon>
    </lineage>
</organism>
<dbReference type="GO" id="GO:0005310">
    <property type="term" value="F:dicarboxylic acid transmembrane transporter activity"/>
    <property type="evidence" value="ECO:0007669"/>
    <property type="project" value="UniProtKB-ARBA"/>
</dbReference>
<keyword evidence="13" id="KW-1185">Reference proteome</keyword>
<evidence type="ECO:0000256" key="10">
    <source>
        <dbReference type="PROSITE-ProRule" id="PRU00282"/>
    </source>
</evidence>
<dbReference type="Gene3D" id="1.50.40.10">
    <property type="entry name" value="Mitochondrial carrier domain"/>
    <property type="match status" value="1"/>
</dbReference>
<evidence type="ECO:0000256" key="8">
    <source>
        <dbReference type="ARBA" id="ARBA00023128"/>
    </source>
</evidence>
<keyword evidence="3 11" id="KW-0813">Transport</keyword>
<gene>
    <name evidence="12" type="ORF">FA09DRAFT_343222</name>
</gene>
<reference evidence="12 13" key="1">
    <citation type="journal article" date="2018" name="Mol. Biol. Evol.">
        <title>Broad Genomic Sampling Reveals a Smut Pathogenic Ancestry of the Fungal Clade Ustilaginomycotina.</title>
        <authorList>
            <person name="Kijpornyongpan T."/>
            <person name="Mondo S.J."/>
            <person name="Barry K."/>
            <person name="Sandor L."/>
            <person name="Lee J."/>
            <person name="Lipzen A."/>
            <person name="Pangilinan J."/>
            <person name="LaButti K."/>
            <person name="Hainaut M."/>
            <person name="Henrissat B."/>
            <person name="Grigoriev I.V."/>
            <person name="Spatafora J.W."/>
            <person name="Aime M.C."/>
        </authorList>
    </citation>
    <scope>NUCLEOTIDE SEQUENCE [LARGE SCALE GENOMIC DNA]</scope>
    <source>
        <strain evidence="12 13">MCA 4186</strain>
    </source>
</reference>
<dbReference type="RefSeq" id="XP_025598389.1">
    <property type="nucleotide sequence ID" value="XM_025744585.1"/>
</dbReference>
<sequence>MAERTTPLKPLPFYAQFTAGAIAGVTELLCLYPLDVVKTRMQLQTSAAVGADRYNGMVDCFRKIIATEGAGRLYRGLVPPLMLEAPKRAVKFAANDAWAKTYRGITGQEKMTQGLSVLTGMSAGATESVVVVPFELVKIRLQDKAQSHLYKGPMDVVSKIVKADGLLGLYAGLESTFWRHVLWNGGYFGCIFQVRALMPKAENKGQELRNNFISGAIGGFVGTALNTPADVVKSRIQNTPNVPGVVRKYNWTFPSLLTIAKEEGFGALYKGFTPKVLRLAPGGGVLLLVVEVVLEQFRNTMGPPYI</sequence>
<dbReference type="PANTHER" id="PTHR46356">
    <property type="entry name" value="MITOCHONDRIAL 2-OXODICARBOXYLATE CARRIER"/>
    <property type="match status" value="1"/>
</dbReference>
<dbReference type="InterPro" id="IPR002067">
    <property type="entry name" value="MCP"/>
</dbReference>
<dbReference type="EMBL" id="KZ819292">
    <property type="protein sequence ID" value="PWN98110.1"/>
    <property type="molecule type" value="Genomic_DNA"/>
</dbReference>
<evidence type="ECO:0000256" key="6">
    <source>
        <dbReference type="ARBA" id="ARBA00022792"/>
    </source>
</evidence>
<comment type="similarity">
    <text evidence="2 11">Belongs to the mitochondrial carrier (TC 2.A.29) family.</text>
</comment>
<dbReference type="GO" id="GO:0005743">
    <property type="term" value="C:mitochondrial inner membrane"/>
    <property type="evidence" value="ECO:0007669"/>
    <property type="project" value="UniProtKB-SubCell"/>
</dbReference>
<dbReference type="GeneID" id="37272129"/>
<proteinExistence type="inferred from homology"/>
<dbReference type="PROSITE" id="PS50920">
    <property type="entry name" value="SOLCAR"/>
    <property type="match status" value="3"/>
</dbReference>
<dbReference type="PANTHER" id="PTHR46356:SF1">
    <property type="entry name" value="MITOCHONDRIAL 2-OXODICARBOXYLATE CARRIER"/>
    <property type="match status" value="1"/>
</dbReference>
<feature type="repeat" description="Solcar" evidence="10">
    <location>
        <begin position="11"/>
        <end position="101"/>
    </location>
</feature>
<dbReference type="InterPro" id="IPR051752">
    <property type="entry name" value="Mito_2-oxodicarb_carrier"/>
</dbReference>
<comment type="subcellular location">
    <subcellularLocation>
        <location evidence="1">Mitochondrion inner membrane</location>
        <topology evidence="1">Multi-pass membrane protein</topology>
    </subcellularLocation>
</comment>
<evidence type="ECO:0000256" key="7">
    <source>
        <dbReference type="ARBA" id="ARBA00022989"/>
    </source>
</evidence>
<feature type="repeat" description="Solcar" evidence="10">
    <location>
        <begin position="111"/>
        <end position="197"/>
    </location>
</feature>
<keyword evidence="6" id="KW-0999">Mitochondrion inner membrane</keyword>
<protein>
    <submittedName>
        <fullName evidence="12">Mitochondrial carrier</fullName>
    </submittedName>
</protein>
<dbReference type="Proteomes" id="UP000245946">
    <property type="component" value="Unassembled WGS sequence"/>
</dbReference>
<dbReference type="SUPFAM" id="SSF103506">
    <property type="entry name" value="Mitochondrial carrier"/>
    <property type="match status" value="1"/>
</dbReference>
<evidence type="ECO:0000256" key="2">
    <source>
        <dbReference type="ARBA" id="ARBA00006375"/>
    </source>
</evidence>
<keyword evidence="9 10" id="KW-0472">Membrane</keyword>
<dbReference type="Pfam" id="PF00153">
    <property type="entry name" value="Mito_carr"/>
    <property type="match status" value="3"/>
</dbReference>
<keyword evidence="7" id="KW-1133">Transmembrane helix</keyword>
<name>A0A316Z8K5_9BASI</name>
<keyword evidence="5" id="KW-0677">Repeat</keyword>
<feature type="repeat" description="Solcar" evidence="10">
    <location>
        <begin position="206"/>
        <end position="296"/>
    </location>
</feature>
<evidence type="ECO:0000256" key="9">
    <source>
        <dbReference type="ARBA" id="ARBA00023136"/>
    </source>
</evidence>
<dbReference type="FunFam" id="1.50.40.10:FF:000034">
    <property type="entry name" value="Mitochondrial 2-oxodicarboxylate carrier"/>
    <property type="match status" value="1"/>
</dbReference>
<evidence type="ECO:0000256" key="5">
    <source>
        <dbReference type="ARBA" id="ARBA00022737"/>
    </source>
</evidence>
<keyword evidence="8" id="KW-0496">Mitochondrion</keyword>
<dbReference type="AlphaFoldDB" id="A0A316Z8K5"/>
<evidence type="ECO:0000256" key="3">
    <source>
        <dbReference type="ARBA" id="ARBA00022448"/>
    </source>
</evidence>
<dbReference type="PRINTS" id="PR00926">
    <property type="entry name" value="MITOCARRIER"/>
</dbReference>
<evidence type="ECO:0000256" key="1">
    <source>
        <dbReference type="ARBA" id="ARBA00004448"/>
    </source>
</evidence>
<evidence type="ECO:0000256" key="4">
    <source>
        <dbReference type="ARBA" id="ARBA00022692"/>
    </source>
</evidence>
<accession>A0A316Z8K5</accession>
<dbReference type="GO" id="GO:0006839">
    <property type="term" value="P:mitochondrial transport"/>
    <property type="evidence" value="ECO:0007669"/>
    <property type="project" value="UniProtKB-ARBA"/>
</dbReference>